<evidence type="ECO:0000259" key="2">
    <source>
        <dbReference type="Pfam" id="PF00668"/>
    </source>
</evidence>
<feature type="domain" description="Condensation" evidence="2">
    <location>
        <begin position="2"/>
        <end position="443"/>
    </location>
</feature>
<dbReference type="Gene3D" id="3.30.559.10">
    <property type="entry name" value="Chloramphenicol acetyltransferase-like domain"/>
    <property type="match status" value="1"/>
</dbReference>
<sequence>MADVYPLAPLQEGLFFHHLVGSESGKDVYLQQTVLTFDARERLDRFLTALQKVVDRHDILRTAFAWEGLREPVQVVARRAVLPVQTIDLGPDAGTETAADRLLAACSPSMDIGRAPLLRAYVAAEPGDGTRWLMVLQNHHLVEDHTALELLLGEVRALLLGQEEQLPVPVPFREFVAQARLGVSREEHEKFFAGLLEGVSEPTAPYGLLDVRGDGTDVGESVSAVDSGLAERLREQARRLGVSPATLFHVVWARVVAATSGRDDVVFGSVMFGRMQAGAGADRTPGLFINTLPVRVPTGRVSVTDAVRGMQAQLADLLVHEHAPLTLAQQATDLPAQTPLFTSLLNYRHNNTAPDRAGEDVNAGLEGIELLSAQERTNYPLTVSVDDSGTGFDVTVQSAAPIDPASVCALIHTVTEGVVRALEEASASPLDQVRILGGAEKEQVLTRWNDTAREVPVATLPELLGGQVARTPDAVALVFEGGELTYAELDARVNRLARLLISRGVGP</sequence>
<gene>
    <name evidence="3" type="ORF">ACFYZM_33865</name>
</gene>
<keyword evidence="4" id="KW-1185">Reference proteome</keyword>
<feature type="non-terminal residue" evidence="3">
    <location>
        <position position="507"/>
    </location>
</feature>
<dbReference type="Pfam" id="PF00501">
    <property type="entry name" value="AMP-binding"/>
    <property type="match status" value="1"/>
</dbReference>
<dbReference type="InterPro" id="IPR023213">
    <property type="entry name" value="CAT-like_dom_sf"/>
</dbReference>
<evidence type="ECO:0000313" key="3">
    <source>
        <dbReference type="EMBL" id="MFF4221225.1"/>
    </source>
</evidence>
<dbReference type="PANTHER" id="PTHR45527:SF1">
    <property type="entry name" value="FATTY ACID SYNTHASE"/>
    <property type="match status" value="1"/>
</dbReference>
<reference evidence="3 4" key="1">
    <citation type="submission" date="2024-10" db="EMBL/GenBank/DDBJ databases">
        <title>The Natural Products Discovery Center: Release of the First 8490 Sequenced Strains for Exploring Actinobacteria Biosynthetic Diversity.</title>
        <authorList>
            <person name="Kalkreuter E."/>
            <person name="Kautsar S.A."/>
            <person name="Yang D."/>
            <person name="Bader C.D."/>
            <person name="Teijaro C.N."/>
            <person name="Fluegel L."/>
            <person name="Davis C.M."/>
            <person name="Simpson J.R."/>
            <person name="Lauterbach L."/>
            <person name="Steele A.D."/>
            <person name="Gui C."/>
            <person name="Meng S."/>
            <person name="Li G."/>
            <person name="Viehrig K."/>
            <person name="Ye F."/>
            <person name="Su P."/>
            <person name="Kiefer A.F."/>
            <person name="Nichols A."/>
            <person name="Cepeda A.J."/>
            <person name="Yan W."/>
            <person name="Fan B."/>
            <person name="Jiang Y."/>
            <person name="Adhikari A."/>
            <person name="Zheng C.-J."/>
            <person name="Schuster L."/>
            <person name="Cowan T.M."/>
            <person name="Smanski M.J."/>
            <person name="Chevrette M.G."/>
            <person name="De Carvalho L.P.S."/>
            <person name="Shen B."/>
        </authorList>
    </citation>
    <scope>NUCLEOTIDE SEQUENCE [LARGE SCALE GENOMIC DNA]</scope>
    <source>
        <strain evidence="3 4">NPDC001650</strain>
    </source>
</reference>
<dbReference type="Gene3D" id="3.40.50.980">
    <property type="match status" value="1"/>
</dbReference>
<accession>A0ABW6U8T1</accession>
<comment type="caution">
    <text evidence="3">The sequence shown here is derived from an EMBL/GenBank/DDBJ whole genome shotgun (WGS) entry which is preliminary data.</text>
</comment>
<dbReference type="Gene3D" id="3.30.559.30">
    <property type="entry name" value="Nonribosomal peptide synthetase, condensation domain"/>
    <property type="match status" value="1"/>
</dbReference>
<evidence type="ECO:0000313" key="4">
    <source>
        <dbReference type="Proteomes" id="UP001602123"/>
    </source>
</evidence>
<dbReference type="PANTHER" id="PTHR45527">
    <property type="entry name" value="NONRIBOSOMAL PEPTIDE SYNTHETASE"/>
    <property type="match status" value="1"/>
</dbReference>
<proteinExistence type="predicted"/>
<evidence type="ECO:0000259" key="1">
    <source>
        <dbReference type="Pfam" id="PF00501"/>
    </source>
</evidence>
<organism evidence="3 4">
    <name type="scientific">Streptomyces nondiastaticus</name>
    <dbReference type="NCBI Taxonomy" id="3154512"/>
    <lineage>
        <taxon>Bacteria</taxon>
        <taxon>Bacillati</taxon>
        <taxon>Actinomycetota</taxon>
        <taxon>Actinomycetes</taxon>
        <taxon>Kitasatosporales</taxon>
        <taxon>Streptomycetaceae</taxon>
        <taxon>Streptomyces</taxon>
    </lineage>
</organism>
<protein>
    <submittedName>
        <fullName evidence="3">Condensation domain-containing protein</fullName>
    </submittedName>
</protein>
<dbReference type="SUPFAM" id="SSF52777">
    <property type="entry name" value="CoA-dependent acyltransferases"/>
    <property type="match status" value="2"/>
</dbReference>
<feature type="domain" description="AMP-dependent synthetase/ligase" evidence="1">
    <location>
        <begin position="467"/>
        <end position="507"/>
    </location>
</feature>
<dbReference type="Pfam" id="PF00668">
    <property type="entry name" value="Condensation"/>
    <property type="match status" value="1"/>
</dbReference>
<dbReference type="RefSeq" id="WP_388634581.1">
    <property type="nucleotide sequence ID" value="NZ_JBIAUT010000027.1"/>
</dbReference>
<dbReference type="Proteomes" id="UP001602123">
    <property type="component" value="Unassembled WGS sequence"/>
</dbReference>
<name>A0ABW6U8T1_9ACTN</name>
<dbReference type="InterPro" id="IPR000873">
    <property type="entry name" value="AMP-dep_synth/lig_dom"/>
</dbReference>
<dbReference type="CDD" id="cd19544">
    <property type="entry name" value="E-C_NRPS"/>
    <property type="match status" value="1"/>
</dbReference>
<dbReference type="SUPFAM" id="SSF56801">
    <property type="entry name" value="Acetyl-CoA synthetase-like"/>
    <property type="match status" value="1"/>
</dbReference>
<dbReference type="EMBL" id="JBIAUT010000027">
    <property type="protein sequence ID" value="MFF4221225.1"/>
    <property type="molecule type" value="Genomic_DNA"/>
</dbReference>
<dbReference type="InterPro" id="IPR001242">
    <property type="entry name" value="Condensation_dom"/>
</dbReference>